<dbReference type="GO" id="GO:0004518">
    <property type="term" value="F:nuclease activity"/>
    <property type="evidence" value="ECO:0007669"/>
    <property type="project" value="UniProtKB-KW"/>
</dbReference>
<keyword evidence="2" id="KW-0378">Hydrolase</keyword>
<dbReference type="InterPro" id="IPR044925">
    <property type="entry name" value="His-Me_finger_sf"/>
</dbReference>
<name>A0A0M0LRZ4_9EUKA</name>
<evidence type="ECO:0000313" key="3">
    <source>
        <dbReference type="EMBL" id="KOO53493.1"/>
    </source>
</evidence>
<organism evidence="3 4">
    <name type="scientific">Chrysochromulina tobinii</name>
    <dbReference type="NCBI Taxonomy" id="1460289"/>
    <lineage>
        <taxon>Eukaryota</taxon>
        <taxon>Haptista</taxon>
        <taxon>Haptophyta</taxon>
        <taxon>Prymnesiophyceae</taxon>
        <taxon>Prymnesiales</taxon>
        <taxon>Chrysochromulinaceae</taxon>
        <taxon>Chrysochromulina</taxon>
    </lineage>
</organism>
<dbReference type="InterPro" id="IPR007346">
    <property type="entry name" value="Endonuclease-I"/>
</dbReference>
<sequence>MSSWACANPTAYYTGIDHITLGPAGLKSALRARIANHTIVSYDDAWNALGDLHDAAPLAPGNVSLIYSDHTLSVSSRDSKGWNREHSWPKSYGVGYTGPDFSDLHHLYPADWNVNSARNNLFFDYCSPYNGCQQPAHVEAAPSTAKDSDRFQPPESQRGDLARSMFYMAVRYDGNTNWDPNTVDLELSSQPNVTAGLMGNLSALLRWNELDPVSPKESARNARICTTYQHNRNPFVDRPEWMCLLLTGIIDGPLPGGTPKALELYTLCEILDLSAYGLGRSTNGLGSGGLAYSLPFGAVGASTYLYIASATTNFANWFGAGAPNLLGTSSVLNVDGNDALELYHNGVVVDRL</sequence>
<protein>
    <submittedName>
        <fullName evidence="3">Extracellular ribonuclease</fullName>
    </submittedName>
</protein>
<evidence type="ECO:0000313" key="4">
    <source>
        <dbReference type="Proteomes" id="UP000037460"/>
    </source>
</evidence>
<reference evidence="4" key="1">
    <citation type="journal article" date="2015" name="PLoS Genet.">
        <title>Genome Sequence and Transcriptome Analyses of Chrysochromulina tobin: Metabolic Tools for Enhanced Algal Fitness in the Prominent Order Prymnesiales (Haptophyceae).</title>
        <authorList>
            <person name="Hovde B.T."/>
            <person name="Deodato C.R."/>
            <person name="Hunsperger H.M."/>
            <person name="Ryken S.A."/>
            <person name="Yost W."/>
            <person name="Jha R.K."/>
            <person name="Patterson J."/>
            <person name="Monnat R.J. Jr."/>
            <person name="Barlow S.B."/>
            <person name="Starkenburg S.R."/>
            <person name="Cattolico R.A."/>
        </authorList>
    </citation>
    <scope>NUCLEOTIDE SEQUENCE</scope>
    <source>
        <strain evidence="4">CCMP291</strain>
    </source>
</reference>
<dbReference type="EMBL" id="JWZX01000206">
    <property type="protein sequence ID" value="KOO53493.1"/>
    <property type="molecule type" value="Genomic_DNA"/>
</dbReference>
<accession>A0A0M0LRZ4</accession>
<gene>
    <name evidence="3" type="ORF">Ctob_013961</name>
</gene>
<dbReference type="Proteomes" id="UP000037460">
    <property type="component" value="Unassembled WGS sequence"/>
</dbReference>
<dbReference type="GO" id="GO:0016787">
    <property type="term" value="F:hydrolase activity"/>
    <property type="evidence" value="ECO:0007669"/>
    <property type="project" value="UniProtKB-KW"/>
</dbReference>
<dbReference type="OrthoDB" id="2015847at2759"/>
<dbReference type="PANTHER" id="PTHR33607">
    <property type="entry name" value="ENDONUCLEASE-1"/>
    <property type="match status" value="1"/>
</dbReference>
<dbReference type="AlphaFoldDB" id="A0A0M0LRZ4"/>
<dbReference type="SUPFAM" id="SSF54060">
    <property type="entry name" value="His-Me finger endonucleases"/>
    <property type="match status" value="1"/>
</dbReference>
<keyword evidence="1" id="KW-0540">Nuclease</keyword>
<comment type="caution">
    <text evidence="3">The sequence shown here is derived from an EMBL/GenBank/DDBJ whole genome shotgun (WGS) entry which is preliminary data.</text>
</comment>
<dbReference type="Pfam" id="PF04231">
    <property type="entry name" value="Endonuclease_1"/>
    <property type="match status" value="1"/>
</dbReference>
<evidence type="ECO:0000256" key="1">
    <source>
        <dbReference type="ARBA" id="ARBA00022722"/>
    </source>
</evidence>
<proteinExistence type="predicted"/>
<feature type="non-terminal residue" evidence="3">
    <location>
        <position position="352"/>
    </location>
</feature>
<dbReference type="PANTHER" id="PTHR33607:SF2">
    <property type="entry name" value="ENDONUCLEASE-1"/>
    <property type="match status" value="1"/>
</dbReference>
<keyword evidence="4" id="KW-1185">Reference proteome</keyword>
<evidence type="ECO:0000256" key="2">
    <source>
        <dbReference type="ARBA" id="ARBA00022801"/>
    </source>
</evidence>